<name>A0A4U8YXP6_METTU</name>
<evidence type="ECO:0000313" key="1">
    <source>
        <dbReference type="EMBL" id="VFU07760.1"/>
    </source>
</evidence>
<evidence type="ECO:0000313" key="2">
    <source>
        <dbReference type="Proteomes" id="UP000294360"/>
    </source>
</evidence>
<dbReference type="KEGG" id="mtun:MTUNDRAET4_0867"/>
<reference evidence="1 2" key="1">
    <citation type="submission" date="2019-03" db="EMBL/GenBank/DDBJ databases">
        <authorList>
            <person name="Kox A.R. M."/>
        </authorList>
    </citation>
    <scope>NUCLEOTIDE SEQUENCE [LARGE SCALE GENOMIC DNA]</scope>
    <source>
        <strain evidence="1">MTUNDRAET4 annotated genome</strain>
    </source>
</reference>
<dbReference type="EMBL" id="LR536450">
    <property type="protein sequence ID" value="VFU07760.1"/>
    <property type="molecule type" value="Genomic_DNA"/>
</dbReference>
<sequence>MEMKRAPLKGLFPGRATFAAPYILRPDMKKPFASESISRRAQALISTTTIKGGDK</sequence>
<proteinExistence type="predicted"/>
<dbReference type="AlphaFoldDB" id="A0A4U8YXP6"/>
<gene>
    <name evidence="1" type="ORF">MTUNDRAET4_0867</name>
</gene>
<organism evidence="1 2">
    <name type="scientific">Methylocella tundrae</name>
    <dbReference type="NCBI Taxonomy" id="227605"/>
    <lineage>
        <taxon>Bacteria</taxon>
        <taxon>Pseudomonadati</taxon>
        <taxon>Pseudomonadota</taxon>
        <taxon>Alphaproteobacteria</taxon>
        <taxon>Hyphomicrobiales</taxon>
        <taxon>Beijerinckiaceae</taxon>
        <taxon>Methylocella</taxon>
    </lineage>
</organism>
<protein>
    <submittedName>
        <fullName evidence="1">Uncharacterized protein</fullName>
    </submittedName>
</protein>
<dbReference type="Proteomes" id="UP000294360">
    <property type="component" value="Chromosome"/>
</dbReference>
<accession>A0A4U8YXP6</accession>
<dbReference type="RefSeq" id="WP_166795857.1">
    <property type="nucleotide sequence ID" value="NZ_CP139089.1"/>
</dbReference>